<evidence type="ECO:0000256" key="4">
    <source>
        <dbReference type="ARBA" id="ARBA00022729"/>
    </source>
</evidence>
<evidence type="ECO:0000256" key="5">
    <source>
        <dbReference type="ARBA" id="ARBA00022989"/>
    </source>
</evidence>
<keyword evidence="5" id="KW-1133">Transmembrane helix</keyword>
<evidence type="ECO:0000313" key="9">
    <source>
        <dbReference type="Proteomes" id="UP000013827"/>
    </source>
</evidence>
<keyword evidence="6" id="KW-0472">Membrane</keyword>
<comment type="similarity">
    <text evidence="2 7">Belongs to the nonaspanin (TM9SF) (TC 9.A.2) family.</text>
</comment>
<comment type="subcellular location">
    <subcellularLocation>
        <location evidence="1">Membrane</location>
        <topology evidence="1">Multi-pass membrane protein</topology>
    </subcellularLocation>
</comment>
<dbReference type="OMA" id="MAVDQPC"/>
<reference evidence="9" key="1">
    <citation type="journal article" date="2013" name="Nature">
        <title>Pan genome of the phytoplankton Emiliania underpins its global distribution.</title>
        <authorList>
            <person name="Read B.A."/>
            <person name="Kegel J."/>
            <person name="Klute M.J."/>
            <person name="Kuo A."/>
            <person name="Lefebvre S.C."/>
            <person name="Maumus F."/>
            <person name="Mayer C."/>
            <person name="Miller J."/>
            <person name="Monier A."/>
            <person name="Salamov A."/>
            <person name="Young J."/>
            <person name="Aguilar M."/>
            <person name="Claverie J.M."/>
            <person name="Frickenhaus S."/>
            <person name="Gonzalez K."/>
            <person name="Herman E.K."/>
            <person name="Lin Y.C."/>
            <person name="Napier J."/>
            <person name="Ogata H."/>
            <person name="Sarno A.F."/>
            <person name="Shmutz J."/>
            <person name="Schroeder D."/>
            <person name="de Vargas C."/>
            <person name="Verret F."/>
            <person name="von Dassow P."/>
            <person name="Valentin K."/>
            <person name="Van de Peer Y."/>
            <person name="Wheeler G."/>
            <person name="Dacks J.B."/>
            <person name="Delwiche C.F."/>
            <person name="Dyhrman S.T."/>
            <person name="Glockner G."/>
            <person name="John U."/>
            <person name="Richards T."/>
            <person name="Worden A.Z."/>
            <person name="Zhang X."/>
            <person name="Grigoriev I.V."/>
            <person name="Allen A.E."/>
            <person name="Bidle K."/>
            <person name="Borodovsky M."/>
            <person name="Bowler C."/>
            <person name="Brownlee C."/>
            <person name="Cock J.M."/>
            <person name="Elias M."/>
            <person name="Gladyshev V.N."/>
            <person name="Groth M."/>
            <person name="Guda C."/>
            <person name="Hadaegh A."/>
            <person name="Iglesias-Rodriguez M.D."/>
            <person name="Jenkins J."/>
            <person name="Jones B.M."/>
            <person name="Lawson T."/>
            <person name="Leese F."/>
            <person name="Lindquist E."/>
            <person name="Lobanov A."/>
            <person name="Lomsadze A."/>
            <person name="Malik S.B."/>
            <person name="Marsh M.E."/>
            <person name="Mackinder L."/>
            <person name="Mock T."/>
            <person name="Mueller-Roeber B."/>
            <person name="Pagarete A."/>
            <person name="Parker M."/>
            <person name="Probert I."/>
            <person name="Quesneville H."/>
            <person name="Raines C."/>
            <person name="Rensing S.A."/>
            <person name="Riano-Pachon D.M."/>
            <person name="Richier S."/>
            <person name="Rokitta S."/>
            <person name="Shiraiwa Y."/>
            <person name="Soanes D.M."/>
            <person name="van der Giezen M."/>
            <person name="Wahlund T.M."/>
            <person name="Williams B."/>
            <person name="Wilson W."/>
            <person name="Wolfe G."/>
            <person name="Wurch L.L."/>
        </authorList>
    </citation>
    <scope>NUCLEOTIDE SEQUENCE</scope>
</reference>
<keyword evidence="4" id="KW-0732">Signal</keyword>
<dbReference type="KEGG" id="ehx:EMIHUDRAFT_46235"/>
<dbReference type="Pfam" id="PF02990">
    <property type="entry name" value="EMP70"/>
    <property type="match status" value="1"/>
</dbReference>
<dbReference type="RefSeq" id="XP_005756298.1">
    <property type="nucleotide sequence ID" value="XM_005756241.1"/>
</dbReference>
<evidence type="ECO:0000256" key="6">
    <source>
        <dbReference type="ARBA" id="ARBA00023136"/>
    </source>
</evidence>
<evidence type="ECO:0000256" key="3">
    <source>
        <dbReference type="ARBA" id="ARBA00022692"/>
    </source>
</evidence>
<dbReference type="InterPro" id="IPR004240">
    <property type="entry name" value="EMP70"/>
</dbReference>
<keyword evidence="3" id="KW-0812">Transmembrane</keyword>
<dbReference type="PaxDb" id="2903-EOD03869"/>
<dbReference type="GeneID" id="17250108"/>
<organism evidence="8 9">
    <name type="scientific">Emiliania huxleyi (strain CCMP1516)</name>
    <dbReference type="NCBI Taxonomy" id="280463"/>
    <lineage>
        <taxon>Eukaryota</taxon>
        <taxon>Haptista</taxon>
        <taxon>Haptophyta</taxon>
        <taxon>Prymnesiophyceae</taxon>
        <taxon>Isochrysidales</taxon>
        <taxon>Noelaerhabdaceae</taxon>
        <taxon>Emiliania</taxon>
    </lineage>
</organism>
<dbReference type="EnsemblProtists" id="EOD03869">
    <property type="protein sequence ID" value="EOD03869"/>
    <property type="gene ID" value="EMIHUDRAFT_46235"/>
</dbReference>
<accession>A0A0D3HXY4</accession>
<dbReference type="AlphaFoldDB" id="A0A0D3HXY4"/>
<reference evidence="8" key="2">
    <citation type="submission" date="2024-10" db="UniProtKB">
        <authorList>
            <consortium name="EnsemblProtists"/>
        </authorList>
    </citation>
    <scope>IDENTIFICATION</scope>
</reference>
<dbReference type="HOGENOM" id="CLU_1418586_0_0_1"/>
<dbReference type="Proteomes" id="UP000013827">
    <property type="component" value="Unassembled WGS sequence"/>
</dbReference>
<dbReference type="PANTHER" id="PTHR10766">
    <property type="entry name" value="TRANSMEMBRANE 9 SUPERFAMILY PROTEIN"/>
    <property type="match status" value="1"/>
</dbReference>
<evidence type="ECO:0000313" key="8">
    <source>
        <dbReference type="EnsemblProtists" id="EOD03869"/>
    </source>
</evidence>
<dbReference type="eggNOG" id="KOG1278">
    <property type="taxonomic scope" value="Eukaryota"/>
</dbReference>
<evidence type="ECO:0000256" key="7">
    <source>
        <dbReference type="RuleBase" id="RU363079"/>
    </source>
</evidence>
<evidence type="ECO:0000256" key="1">
    <source>
        <dbReference type="ARBA" id="ARBA00004141"/>
    </source>
</evidence>
<name>A0A0D3HXY4_EMIH1</name>
<sequence>PTAAFYLPGVAPIDYRDGESIDLKVNKLTSTKTHLPYEWYDLPFCRPAEVVYKGENLGEVMRGDRIQNSPYTIKMNVEVSCQLLCKQSYDAEQAALFATKIGEDYRVNWIVDNLPAATRVVEPALGSSPSRIITIYERGFPLGFRGAESIPGTSAGVNYVYNHHRIVLKYHTEPDAFEGARIVGFEVEPFSV</sequence>
<keyword evidence="9" id="KW-1185">Reference proteome</keyword>
<protein>
    <recommendedName>
        <fullName evidence="7">Transmembrane 9 superfamily member</fullName>
    </recommendedName>
</protein>
<proteinExistence type="inferred from homology"/>
<evidence type="ECO:0000256" key="2">
    <source>
        <dbReference type="ARBA" id="ARBA00005227"/>
    </source>
</evidence>
<dbReference type="GO" id="GO:0072657">
    <property type="term" value="P:protein localization to membrane"/>
    <property type="evidence" value="ECO:0007669"/>
    <property type="project" value="TreeGrafter"/>
</dbReference>
<dbReference type="GO" id="GO:0016020">
    <property type="term" value="C:membrane"/>
    <property type="evidence" value="ECO:0007669"/>
    <property type="project" value="UniProtKB-SubCell"/>
</dbReference>